<protein>
    <submittedName>
        <fullName evidence="1">Uncharacterized protein</fullName>
    </submittedName>
</protein>
<evidence type="ECO:0000313" key="1">
    <source>
        <dbReference type="EMBL" id="KAE8009979.1"/>
    </source>
</evidence>
<dbReference type="AlphaFoldDB" id="A0A5N6QVD6"/>
<accession>A0A5N6QVD6</accession>
<sequence length="187" mass="20375">MGKWGCKESMSLLRLGCKESAWLSHIFAELVAVDDSRVFWDHTTPGYPRVLAQKDFNRHGQFLVVEEYNGREKCRSFTEVLRTTVKAPEDPFVPLVEPIAKVPLWLSGRTAGKTISVMPSKSETSGHGPAIQSLSLAAEVISPKDPSLAIAASRKDFSPDSQGLVLPADKNIADNCSVTTDGLEYAG</sequence>
<proteinExistence type="predicted"/>
<dbReference type="EMBL" id="CM017322">
    <property type="protein sequence ID" value="KAE8009979.1"/>
    <property type="molecule type" value="Genomic_DNA"/>
</dbReference>
<dbReference type="Proteomes" id="UP000327013">
    <property type="component" value="Chromosome 2"/>
</dbReference>
<name>A0A5N6QVD6_9ROSI</name>
<organism evidence="1 2">
    <name type="scientific">Carpinus fangiana</name>
    <dbReference type="NCBI Taxonomy" id="176857"/>
    <lineage>
        <taxon>Eukaryota</taxon>
        <taxon>Viridiplantae</taxon>
        <taxon>Streptophyta</taxon>
        <taxon>Embryophyta</taxon>
        <taxon>Tracheophyta</taxon>
        <taxon>Spermatophyta</taxon>
        <taxon>Magnoliopsida</taxon>
        <taxon>eudicotyledons</taxon>
        <taxon>Gunneridae</taxon>
        <taxon>Pentapetalae</taxon>
        <taxon>rosids</taxon>
        <taxon>fabids</taxon>
        <taxon>Fagales</taxon>
        <taxon>Betulaceae</taxon>
        <taxon>Carpinus</taxon>
    </lineage>
</organism>
<keyword evidence="2" id="KW-1185">Reference proteome</keyword>
<evidence type="ECO:0000313" key="2">
    <source>
        <dbReference type="Proteomes" id="UP000327013"/>
    </source>
</evidence>
<reference evidence="1 2" key="1">
    <citation type="submission" date="2019-06" db="EMBL/GenBank/DDBJ databases">
        <title>A chromosomal-level reference genome of Carpinus fangiana (Coryloideae, Betulaceae).</title>
        <authorList>
            <person name="Yang X."/>
            <person name="Wang Z."/>
            <person name="Zhang L."/>
            <person name="Hao G."/>
            <person name="Liu J."/>
            <person name="Yang Y."/>
        </authorList>
    </citation>
    <scope>NUCLEOTIDE SEQUENCE [LARGE SCALE GENOMIC DNA]</scope>
    <source>
        <strain evidence="1">Cfa_2016G</strain>
        <tissue evidence="1">Leaf</tissue>
    </source>
</reference>
<gene>
    <name evidence="1" type="ORF">FH972_006379</name>
</gene>